<keyword evidence="2" id="KW-1185">Reference proteome</keyword>
<proteinExistence type="predicted"/>
<reference evidence="1 2" key="1">
    <citation type="journal article" date="2021" name="Front. Genet.">
        <title>Chromosome-Level Genome Assembly Reveals Significant Gene Expansion in the Toll and IMD Signaling Pathways of Dendrolimus kikuchii.</title>
        <authorList>
            <person name="Zhou J."/>
            <person name="Wu P."/>
            <person name="Xiong Z."/>
            <person name="Liu N."/>
            <person name="Zhao N."/>
            <person name="Ji M."/>
            <person name="Qiu Y."/>
            <person name="Yang B."/>
        </authorList>
    </citation>
    <scope>NUCLEOTIDE SEQUENCE [LARGE SCALE GENOMIC DNA]</scope>
    <source>
        <strain evidence="1">Ann1</strain>
    </source>
</reference>
<organism evidence="1 2">
    <name type="scientific">Dendrolimus kikuchii</name>
    <dbReference type="NCBI Taxonomy" id="765133"/>
    <lineage>
        <taxon>Eukaryota</taxon>
        <taxon>Metazoa</taxon>
        <taxon>Ecdysozoa</taxon>
        <taxon>Arthropoda</taxon>
        <taxon>Hexapoda</taxon>
        <taxon>Insecta</taxon>
        <taxon>Pterygota</taxon>
        <taxon>Neoptera</taxon>
        <taxon>Endopterygota</taxon>
        <taxon>Lepidoptera</taxon>
        <taxon>Glossata</taxon>
        <taxon>Ditrysia</taxon>
        <taxon>Bombycoidea</taxon>
        <taxon>Lasiocampidae</taxon>
        <taxon>Dendrolimus</taxon>
    </lineage>
</organism>
<accession>A0ACC1DEJ9</accession>
<dbReference type="Proteomes" id="UP000824533">
    <property type="component" value="Linkage Group LG04"/>
</dbReference>
<evidence type="ECO:0000313" key="2">
    <source>
        <dbReference type="Proteomes" id="UP000824533"/>
    </source>
</evidence>
<gene>
    <name evidence="1" type="ORF">K1T71_002744</name>
</gene>
<sequence>MNNCAWLGIFKDDENIVLQEVLTATGLISIILGLWLNLTLVASNLRRNSSYNNLTNFTLATLMRRIVSVIPQLPLIKHLASTYGFEGEFCECFAFMETFLAVFEVECLTHVCIERYVVAKFVTNGWTISRAHYYLFLSLCFLFAFTYSLPPLFGFGHYGYDFTCTTCTFDMILPDSWDKYFIISVFMLRSVKPSLVMITMLIWARMLERQYVSSDKSRDLVRFTRNVAKITAVNLICWTPIAAIRGWVILSQILFAEPILAVPVFYIQWAMWIHWGAPAATVLALLIVDRRVRSEMFFCSKNGSYSSRPNKAD</sequence>
<name>A0ACC1DEJ9_9NEOP</name>
<evidence type="ECO:0000313" key="1">
    <source>
        <dbReference type="EMBL" id="KAJ0182022.1"/>
    </source>
</evidence>
<comment type="caution">
    <text evidence="1">The sequence shown here is derived from an EMBL/GenBank/DDBJ whole genome shotgun (WGS) entry which is preliminary data.</text>
</comment>
<dbReference type="EMBL" id="CM034390">
    <property type="protein sequence ID" value="KAJ0182022.1"/>
    <property type="molecule type" value="Genomic_DNA"/>
</dbReference>
<protein>
    <submittedName>
        <fullName evidence="1">Uncharacterized protein</fullName>
    </submittedName>
</protein>